<feature type="transmembrane region" description="Helical" evidence="8">
    <location>
        <begin position="12"/>
        <end position="38"/>
    </location>
</feature>
<dbReference type="Pfam" id="PF00528">
    <property type="entry name" value="BPD_transp_1"/>
    <property type="match status" value="1"/>
</dbReference>
<comment type="subcellular location">
    <subcellularLocation>
        <location evidence="1 8">Cell membrane</location>
        <topology evidence="1 8">Multi-pass membrane protein</topology>
    </subcellularLocation>
</comment>
<sequence length="212" mass="23867">MNTMLTNPMFYSGLLVVFYVFVGTLAISLPLGLILALARMSRFAPLRLMTQIYVTVMRGTPLLLQLIFIYYGLPNIGIVLDRLPSALIAFILNYAAYFVEIYRGGLESIPKGQFEAARTLGFDTRTTYKRVILPQVVKRILPPISNEVITLVKDTALVYAIGVVDMLRVSQIEMNRTASLTPLLYSAAAYLIIVIGLTYLLQRLEKRLAYYK</sequence>
<dbReference type="InterPro" id="IPR043429">
    <property type="entry name" value="ArtM/GltK/GlnP/TcyL/YhdX-like"/>
</dbReference>
<dbReference type="EMBL" id="MPDM01000002">
    <property type="protein sequence ID" value="OKL50285.1"/>
    <property type="molecule type" value="Genomic_DNA"/>
</dbReference>
<dbReference type="GO" id="GO:0022857">
    <property type="term" value="F:transmembrane transporter activity"/>
    <property type="evidence" value="ECO:0007669"/>
    <property type="project" value="InterPro"/>
</dbReference>
<proteinExistence type="inferred from homology"/>
<evidence type="ECO:0000256" key="6">
    <source>
        <dbReference type="ARBA" id="ARBA00022989"/>
    </source>
</evidence>
<dbReference type="InterPro" id="IPR000515">
    <property type="entry name" value="MetI-like"/>
</dbReference>
<evidence type="ECO:0000256" key="7">
    <source>
        <dbReference type="ARBA" id="ARBA00023136"/>
    </source>
</evidence>
<keyword evidence="7 8" id="KW-0472">Membrane</keyword>
<gene>
    <name evidence="10" type="ORF">BM477_02535</name>
</gene>
<evidence type="ECO:0000256" key="4">
    <source>
        <dbReference type="ARBA" id="ARBA00022692"/>
    </source>
</evidence>
<comment type="similarity">
    <text evidence="8">Belongs to the binding-protein-dependent transport system permease family.</text>
</comment>
<dbReference type="Proteomes" id="UP000186465">
    <property type="component" value="Unassembled WGS sequence"/>
</dbReference>
<evidence type="ECO:0000256" key="5">
    <source>
        <dbReference type="ARBA" id="ARBA00022970"/>
    </source>
</evidence>
<evidence type="ECO:0000256" key="1">
    <source>
        <dbReference type="ARBA" id="ARBA00004651"/>
    </source>
</evidence>
<evidence type="ECO:0000256" key="2">
    <source>
        <dbReference type="ARBA" id="ARBA00022448"/>
    </source>
</evidence>
<dbReference type="Gene3D" id="1.10.3720.10">
    <property type="entry name" value="MetI-like"/>
    <property type="match status" value="1"/>
</dbReference>
<dbReference type="STRING" id="156892.BM477_02535"/>
<evidence type="ECO:0000259" key="9">
    <source>
        <dbReference type="PROSITE" id="PS50928"/>
    </source>
</evidence>
<name>A0A1Q5PS63_9ACTO</name>
<dbReference type="GO" id="GO:0043190">
    <property type="term" value="C:ATP-binding cassette (ABC) transporter complex"/>
    <property type="evidence" value="ECO:0007669"/>
    <property type="project" value="InterPro"/>
</dbReference>
<dbReference type="InterPro" id="IPR035906">
    <property type="entry name" value="MetI-like_sf"/>
</dbReference>
<evidence type="ECO:0000256" key="8">
    <source>
        <dbReference type="RuleBase" id="RU363032"/>
    </source>
</evidence>
<dbReference type="PANTHER" id="PTHR30614:SF0">
    <property type="entry name" value="L-CYSTINE TRANSPORT SYSTEM PERMEASE PROTEIN TCYL"/>
    <property type="match status" value="1"/>
</dbReference>
<dbReference type="InterPro" id="IPR010065">
    <property type="entry name" value="AA_ABC_transptr_permease_3TM"/>
</dbReference>
<dbReference type="CDD" id="cd06261">
    <property type="entry name" value="TM_PBP2"/>
    <property type="match status" value="1"/>
</dbReference>
<keyword evidence="5" id="KW-0029">Amino-acid transport</keyword>
<dbReference type="SUPFAM" id="SSF161098">
    <property type="entry name" value="MetI-like"/>
    <property type="match status" value="1"/>
</dbReference>
<comment type="caution">
    <text evidence="10">The sequence shown here is derived from an EMBL/GenBank/DDBJ whole genome shotgun (WGS) entry which is preliminary data.</text>
</comment>
<dbReference type="GO" id="GO:0006865">
    <property type="term" value="P:amino acid transport"/>
    <property type="evidence" value="ECO:0007669"/>
    <property type="project" value="UniProtKB-KW"/>
</dbReference>
<evidence type="ECO:0000313" key="10">
    <source>
        <dbReference type="EMBL" id="OKL50285.1"/>
    </source>
</evidence>
<keyword evidence="2 8" id="KW-0813">Transport</keyword>
<keyword evidence="11" id="KW-1185">Reference proteome</keyword>
<dbReference type="PROSITE" id="PS50928">
    <property type="entry name" value="ABC_TM1"/>
    <property type="match status" value="1"/>
</dbReference>
<feature type="transmembrane region" description="Helical" evidence="8">
    <location>
        <begin position="183"/>
        <end position="202"/>
    </location>
</feature>
<evidence type="ECO:0000313" key="11">
    <source>
        <dbReference type="Proteomes" id="UP000186465"/>
    </source>
</evidence>
<dbReference type="AlphaFoldDB" id="A0A1Q5PS63"/>
<keyword evidence="3" id="KW-1003">Cell membrane</keyword>
<dbReference type="PANTHER" id="PTHR30614">
    <property type="entry name" value="MEMBRANE COMPONENT OF AMINO ACID ABC TRANSPORTER"/>
    <property type="match status" value="1"/>
</dbReference>
<accession>A0A1Q5PS63</accession>
<feature type="transmembrane region" description="Helical" evidence="8">
    <location>
        <begin position="50"/>
        <end position="71"/>
    </location>
</feature>
<feature type="domain" description="ABC transmembrane type-1" evidence="9">
    <location>
        <begin position="14"/>
        <end position="201"/>
    </location>
</feature>
<reference evidence="11" key="1">
    <citation type="submission" date="2016-11" db="EMBL/GenBank/DDBJ databases">
        <title>Actinomyces gypaetusis sp. nov. isolated from Gypaetus barbatus in Qinghai Tibet Plateau China.</title>
        <authorList>
            <person name="Meng X."/>
        </authorList>
    </citation>
    <scope>NUCLEOTIDE SEQUENCE [LARGE SCALE GENOMIC DNA]</scope>
    <source>
        <strain evidence="11">DSM 15383</strain>
    </source>
</reference>
<protein>
    <submittedName>
        <fullName evidence="10">Amino acid ABC transporter permease</fullName>
    </submittedName>
</protein>
<keyword evidence="6 8" id="KW-1133">Transmembrane helix</keyword>
<keyword evidence="4 8" id="KW-0812">Transmembrane</keyword>
<organism evidence="10 11">
    <name type="scientific">Boudabousia marimammalium</name>
    <dbReference type="NCBI Taxonomy" id="156892"/>
    <lineage>
        <taxon>Bacteria</taxon>
        <taxon>Bacillati</taxon>
        <taxon>Actinomycetota</taxon>
        <taxon>Actinomycetes</taxon>
        <taxon>Actinomycetales</taxon>
        <taxon>Actinomycetaceae</taxon>
        <taxon>Boudabousia</taxon>
    </lineage>
</organism>
<evidence type="ECO:0000256" key="3">
    <source>
        <dbReference type="ARBA" id="ARBA00022475"/>
    </source>
</evidence>
<dbReference type="NCBIfam" id="TIGR01726">
    <property type="entry name" value="HEQRo_perm_3TM"/>
    <property type="match status" value="1"/>
</dbReference>